<dbReference type="WBParaSite" id="PTRK_0001548300.1">
    <property type="protein sequence ID" value="PTRK_0001548300.1"/>
    <property type="gene ID" value="PTRK_0001548300"/>
</dbReference>
<protein>
    <submittedName>
        <fullName evidence="3">CHCH domain-containing protein</fullName>
    </submittedName>
</protein>
<evidence type="ECO:0000256" key="1">
    <source>
        <dbReference type="SAM" id="MobiDB-lite"/>
    </source>
</evidence>
<organism evidence="2 3">
    <name type="scientific">Parastrongyloides trichosuri</name>
    <name type="common">Possum-specific nematode worm</name>
    <dbReference type="NCBI Taxonomy" id="131310"/>
    <lineage>
        <taxon>Eukaryota</taxon>
        <taxon>Metazoa</taxon>
        <taxon>Ecdysozoa</taxon>
        <taxon>Nematoda</taxon>
        <taxon>Chromadorea</taxon>
        <taxon>Rhabditida</taxon>
        <taxon>Tylenchina</taxon>
        <taxon>Panagrolaimomorpha</taxon>
        <taxon>Strongyloidoidea</taxon>
        <taxon>Strongyloididae</taxon>
        <taxon>Parastrongyloides</taxon>
    </lineage>
</organism>
<keyword evidence="2" id="KW-1185">Reference proteome</keyword>
<accession>A0A0N5A1I4</accession>
<sequence>MGSNQSNTNYTARNDGDTVLIERKEIPEEYANVQVSSNVINRVNNQKTDDNLQNNGQSGDRLADKENIKTLIPREDKPNVVESRSGVSESEIEAKKAVFKNAAKRVEDRFFKFQHPNECERNEESVIECLNKNKNTPLNCSQLAVDYDECIRGLLKKIQTPQ</sequence>
<name>A0A0N5A1I4_PARTI</name>
<proteinExistence type="predicted"/>
<dbReference type="AlphaFoldDB" id="A0A0N5A1I4"/>
<feature type="compositionally biased region" description="Polar residues" evidence="1">
    <location>
        <begin position="41"/>
        <end position="58"/>
    </location>
</feature>
<dbReference type="Proteomes" id="UP000038045">
    <property type="component" value="Unplaced"/>
</dbReference>
<dbReference type="STRING" id="131310.A0A0N5A1I4"/>
<feature type="region of interest" description="Disordered" evidence="1">
    <location>
        <begin position="41"/>
        <end position="66"/>
    </location>
</feature>
<reference evidence="3" key="1">
    <citation type="submission" date="2017-02" db="UniProtKB">
        <authorList>
            <consortium name="WormBaseParasite"/>
        </authorList>
    </citation>
    <scope>IDENTIFICATION</scope>
</reference>
<evidence type="ECO:0000313" key="2">
    <source>
        <dbReference type="Proteomes" id="UP000038045"/>
    </source>
</evidence>
<evidence type="ECO:0000313" key="3">
    <source>
        <dbReference type="WBParaSite" id="PTRK_0001548300.1"/>
    </source>
</evidence>